<evidence type="ECO:0000256" key="1">
    <source>
        <dbReference type="SAM" id="MobiDB-lite"/>
    </source>
</evidence>
<reference evidence="2" key="2">
    <citation type="journal article" date="2015" name="Fish Shellfish Immunol.">
        <title>Early steps in the European eel (Anguilla anguilla)-Vibrio vulnificus interaction in the gills: Role of the RtxA13 toxin.</title>
        <authorList>
            <person name="Callol A."/>
            <person name="Pajuelo D."/>
            <person name="Ebbesson L."/>
            <person name="Teles M."/>
            <person name="MacKenzie S."/>
            <person name="Amaro C."/>
        </authorList>
    </citation>
    <scope>NUCLEOTIDE SEQUENCE</scope>
</reference>
<protein>
    <submittedName>
        <fullName evidence="2">Uncharacterized protein</fullName>
    </submittedName>
</protein>
<sequence length="45" mass="5173">MQFVFGRLTSCELDIPKTKSTSQKIGCDRSEEELPEEAENRVLTR</sequence>
<name>A0A0E9R3T2_ANGAN</name>
<reference evidence="2" key="1">
    <citation type="submission" date="2014-11" db="EMBL/GenBank/DDBJ databases">
        <authorList>
            <person name="Amaro Gonzalez C."/>
        </authorList>
    </citation>
    <scope>NUCLEOTIDE SEQUENCE</scope>
</reference>
<feature type="region of interest" description="Disordered" evidence="1">
    <location>
        <begin position="23"/>
        <end position="45"/>
    </location>
</feature>
<dbReference type="AlphaFoldDB" id="A0A0E9R3T2"/>
<organism evidence="2">
    <name type="scientific">Anguilla anguilla</name>
    <name type="common">European freshwater eel</name>
    <name type="synonym">Muraena anguilla</name>
    <dbReference type="NCBI Taxonomy" id="7936"/>
    <lineage>
        <taxon>Eukaryota</taxon>
        <taxon>Metazoa</taxon>
        <taxon>Chordata</taxon>
        <taxon>Craniata</taxon>
        <taxon>Vertebrata</taxon>
        <taxon>Euteleostomi</taxon>
        <taxon>Actinopterygii</taxon>
        <taxon>Neopterygii</taxon>
        <taxon>Teleostei</taxon>
        <taxon>Anguilliformes</taxon>
        <taxon>Anguillidae</taxon>
        <taxon>Anguilla</taxon>
    </lineage>
</organism>
<dbReference type="EMBL" id="GBXM01085569">
    <property type="protein sequence ID" value="JAH23008.1"/>
    <property type="molecule type" value="Transcribed_RNA"/>
</dbReference>
<accession>A0A0E9R3T2</accession>
<evidence type="ECO:0000313" key="2">
    <source>
        <dbReference type="EMBL" id="JAH23008.1"/>
    </source>
</evidence>
<proteinExistence type="predicted"/>